<feature type="transmembrane region" description="Helical" evidence="2">
    <location>
        <begin position="49"/>
        <end position="70"/>
    </location>
</feature>
<feature type="transmembrane region" description="Helical" evidence="2">
    <location>
        <begin position="621"/>
        <end position="640"/>
    </location>
</feature>
<dbReference type="Proteomes" id="UP000177622">
    <property type="component" value="Unassembled WGS sequence"/>
</dbReference>
<feature type="region of interest" description="Disordered" evidence="1">
    <location>
        <begin position="656"/>
        <end position="701"/>
    </location>
</feature>
<evidence type="ECO:0000313" key="5">
    <source>
        <dbReference type="Proteomes" id="UP000177622"/>
    </source>
</evidence>
<feature type="transmembrane region" description="Helical" evidence="2">
    <location>
        <begin position="213"/>
        <end position="231"/>
    </location>
</feature>
<evidence type="ECO:0000259" key="3">
    <source>
        <dbReference type="Pfam" id="PF20684"/>
    </source>
</evidence>
<dbReference type="RefSeq" id="XP_022490946.1">
    <property type="nucleotide sequence ID" value="XM_022629145.1"/>
</dbReference>
<name>A0A1F5LQX1_PENAI</name>
<feature type="transmembrane region" description="Helical" evidence="2">
    <location>
        <begin position="457"/>
        <end position="481"/>
    </location>
</feature>
<keyword evidence="2" id="KW-1133">Transmembrane helix</keyword>
<organism evidence="4 5">
    <name type="scientific">Penicillium arizonense</name>
    <dbReference type="NCBI Taxonomy" id="1835702"/>
    <lineage>
        <taxon>Eukaryota</taxon>
        <taxon>Fungi</taxon>
        <taxon>Dikarya</taxon>
        <taxon>Ascomycota</taxon>
        <taxon>Pezizomycotina</taxon>
        <taxon>Eurotiomycetes</taxon>
        <taxon>Eurotiomycetidae</taxon>
        <taxon>Eurotiales</taxon>
        <taxon>Aspergillaceae</taxon>
        <taxon>Penicillium</taxon>
    </lineage>
</organism>
<evidence type="ECO:0000256" key="2">
    <source>
        <dbReference type="SAM" id="Phobius"/>
    </source>
</evidence>
<comment type="caution">
    <text evidence="4">The sequence shown here is derived from an EMBL/GenBank/DDBJ whole genome shotgun (WGS) entry which is preliminary data.</text>
</comment>
<gene>
    <name evidence="4" type="ORF">PENARI_c004G05592</name>
</gene>
<dbReference type="InterPro" id="IPR049326">
    <property type="entry name" value="Rhodopsin_dom_fungi"/>
</dbReference>
<feature type="transmembrane region" description="Helical" evidence="2">
    <location>
        <begin position="179"/>
        <end position="201"/>
    </location>
</feature>
<keyword evidence="2" id="KW-0472">Membrane</keyword>
<feature type="compositionally biased region" description="Basic and acidic residues" evidence="1">
    <location>
        <begin position="660"/>
        <end position="670"/>
    </location>
</feature>
<evidence type="ECO:0000313" key="4">
    <source>
        <dbReference type="EMBL" id="OGE55517.1"/>
    </source>
</evidence>
<dbReference type="PANTHER" id="PTHR35184:SF1">
    <property type="entry name" value="INTEGRAL MEMBRANE PROTEIN"/>
    <property type="match status" value="1"/>
</dbReference>
<dbReference type="AlphaFoldDB" id="A0A1F5LQX1"/>
<dbReference type="Pfam" id="PF11309">
    <property type="entry name" value="DUF3112"/>
    <property type="match status" value="1"/>
</dbReference>
<evidence type="ECO:0000256" key="1">
    <source>
        <dbReference type="SAM" id="MobiDB-lite"/>
    </source>
</evidence>
<dbReference type="Pfam" id="PF20684">
    <property type="entry name" value="Fung_rhodopsin"/>
    <property type="match status" value="1"/>
</dbReference>
<dbReference type="STRING" id="1835702.A0A1F5LQX1"/>
<keyword evidence="2" id="KW-0812">Transmembrane</keyword>
<keyword evidence="5" id="KW-1185">Reference proteome</keyword>
<accession>A0A1F5LQX1</accession>
<feature type="transmembrane region" description="Helical" evidence="2">
    <location>
        <begin position="502"/>
        <end position="527"/>
    </location>
</feature>
<feature type="domain" description="Rhodopsin" evidence="3">
    <location>
        <begin position="33"/>
        <end position="277"/>
    </location>
</feature>
<feature type="region of interest" description="Disordered" evidence="1">
    <location>
        <begin position="293"/>
        <end position="319"/>
    </location>
</feature>
<feature type="transmembrane region" description="Helical" evidence="2">
    <location>
        <begin position="579"/>
        <end position="601"/>
    </location>
</feature>
<feature type="transmembrane region" description="Helical" evidence="2">
    <location>
        <begin position="16"/>
        <end position="37"/>
    </location>
</feature>
<dbReference type="OrthoDB" id="5331848at2759"/>
<proteinExistence type="predicted"/>
<dbReference type="PANTHER" id="PTHR35184">
    <property type="entry name" value="YALI0C10208P"/>
    <property type="match status" value="1"/>
</dbReference>
<sequence length="701" mass="76682">MAITDDNRYDNKGPKILAVLWTLTGLTTLIVSARIYIRMVVLRNFGIDDHLILISMIFGLAYCGVTTAGVSVGYGQHADYLNEKDLEMAILLNTVSFLFGILSFTIPKVAVTAMLNRILNPGRVHKAILWLLVGSAATVSIICILILFTMCDPPKALWQISLVAKGEATCKSPWILINYAIFTGALSAFVDLYLAIYPTTVLLKLQMSLRKRIALCAALGLGAIASAMAIIKCTQLHGLADKSDYTYGTADLVMWTNIEANVVVIASCIPTLQPLLEIIFGKRVFGSYSQGKGDRYKGSDSFPPSSYNRNKHSNALGKDDLGFTNLTNVTGKDSQESILPSNGSGKQNTFSMGHIHRTDDVIVEYESSSQQGAKKMGGPYAPKVAQTGGHPTVSVDVPICAIFLALFIAGAASHMTLFRRNLARGHKFIPSAVTFGFCMSRIVANIIRIAWTCRVTNISLAIASQIFVAAGVLLLFILNLLYAQRMVRAVYPGIGWSRPVSLAFKLVYGLVAVTIVMVITVVVQISYTLNTNTLRIDRDIQLYGVTYFAIISFLPLPLVLLVLLSPNRKRIEEFGSGSWIAKVLLVTLVGLLLCLGASFRAGTAWMPPRPITNPAWYHSKACFYIFNFSLDICVVAIFLVGRVDQRFFVPNGSSKVRHYRGSDDNEKDMRTAGGASNLRAQDQKDLESLKSSVSRDLAEPK</sequence>
<dbReference type="GeneID" id="34573879"/>
<feature type="transmembrane region" description="Helical" evidence="2">
    <location>
        <begin position="547"/>
        <end position="567"/>
    </location>
</feature>
<feature type="transmembrane region" description="Helical" evidence="2">
    <location>
        <begin position="429"/>
        <end position="451"/>
    </location>
</feature>
<protein>
    <recommendedName>
        <fullName evidence="3">Rhodopsin domain-containing protein</fullName>
    </recommendedName>
</protein>
<reference evidence="4 5" key="1">
    <citation type="journal article" date="2016" name="Sci. Rep.">
        <title>Penicillium arizonense, a new, genome sequenced fungal species, reveals a high chemical diversity in secreted metabolites.</title>
        <authorList>
            <person name="Grijseels S."/>
            <person name="Nielsen J.C."/>
            <person name="Randelovic M."/>
            <person name="Nielsen J."/>
            <person name="Nielsen K.F."/>
            <person name="Workman M."/>
            <person name="Frisvad J.C."/>
        </authorList>
    </citation>
    <scope>NUCLEOTIDE SEQUENCE [LARGE SCALE GENOMIC DNA]</scope>
    <source>
        <strain evidence="4 5">CBS 141311</strain>
    </source>
</reference>
<dbReference type="EMBL" id="LXJU01000004">
    <property type="protein sequence ID" value="OGE55517.1"/>
    <property type="molecule type" value="Genomic_DNA"/>
</dbReference>
<feature type="transmembrane region" description="Helical" evidence="2">
    <location>
        <begin position="90"/>
        <end position="115"/>
    </location>
</feature>
<feature type="transmembrane region" description="Helical" evidence="2">
    <location>
        <begin position="395"/>
        <end position="417"/>
    </location>
</feature>
<feature type="transmembrane region" description="Helical" evidence="2">
    <location>
        <begin position="127"/>
        <end position="148"/>
    </location>
</feature>
<dbReference type="InterPro" id="IPR021460">
    <property type="entry name" value="DUF3112"/>
</dbReference>